<dbReference type="PANTHER" id="PTHR12800:SF4">
    <property type="entry name" value="HSP90 CO-CHAPERONE CDC37"/>
    <property type="match status" value="1"/>
</dbReference>
<feature type="domain" description="Cdc37 N-terminal" evidence="9">
    <location>
        <begin position="2"/>
        <end position="194"/>
    </location>
</feature>
<dbReference type="SMART" id="SM01070">
    <property type="entry name" value="CDC37_M"/>
    <property type="match status" value="1"/>
</dbReference>
<dbReference type="InterPro" id="IPR004918">
    <property type="entry name" value="Cdc37"/>
</dbReference>
<dbReference type="InterPro" id="IPR013874">
    <property type="entry name" value="Cdc37_Hsp90-bd"/>
</dbReference>
<sequence length="476" mass="52996">MPVDYSKWDALELSDDSDVEVHPNVDKRSFIRAKQSQIHQERLQRKHHIETLKYERIVNDGLLKRISALLASLKARASEATTRNPGEIAFKAVMESAGDAKDDQPPPPPEGVHSGEKEQPTYSKMMAVLLDMVNKALDEKKPEDRYVAMIREIQEHEDKVKTLQSDLMMKLGDLEKEDKKKITSADIHTGFNSSHVSKADPSAESTKVELLNPQFSTSSATPAKDEGDEVEASPDAKKFAQIKANDFAGCLDFLSRHPHILTERETDGLLVLAFNAALERKDEESRQCVHQALLLQYCRGLGKDGVGLFFKRITTKGHQAQELFYKDVQEMTMKIRNRSREILAERAKETESDGVEQIQLHAVEPGTVIQIQVPPADSQDGEVQKAREVYDGFSADMKQALESGELDQVNEVLGKMKLEEAEETVALFGEANILSLQEHIIDATTEEGKKQLAEMEAAAAAEAAAEAEDSHADDPE</sequence>
<evidence type="ECO:0000256" key="6">
    <source>
        <dbReference type="SAM" id="MobiDB-lite"/>
    </source>
</evidence>
<feature type="domain" description="Cdc37 C-terminal" evidence="7">
    <location>
        <begin position="371"/>
        <end position="470"/>
    </location>
</feature>
<comment type="similarity">
    <text evidence="2">Belongs to the CDC37 family.</text>
</comment>
<dbReference type="GO" id="GO:0050821">
    <property type="term" value="P:protein stabilization"/>
    <property type="evidence" value="ECO:0007669"/>
    <property type="project" value="TreeGrafter"/>
</dbReference>
<dbReference type="FunFam" id="1.20.58.610:FF:000002">
    <property type="entry name" value="Hsp90 co-chaperone Cdc37, putative"/>
    <property type="match status" value="1"/>
</dbReference>
<evidence type="ECO:0000313" key="11">
    <source>
        <dbReference type="Proteomes" id="UP000824596"/>
    </source>
</evidence>
<evidence type="ECO:0000256" key="4">
    <source>
        <dbReference type="ARBA" id="ARBA00023186"/>
    </source>
</evidence>
<keyword evidence="11" id="KW-1185">Reference proteome</keyword>
<comment type="subcellular location">
    <subcellularLocation>
        <location evidence="1">Cytoplasm</location>
    </subcellularLocation>
</comment>
<dbReference type="AlphaFoldDB" id="A0A9P8MXD1"/>
<dbReference type="RefSeq" id="XP_044720483.1">
    <property type="nucleotide sequence ID" value="XM_044863951.1"/>
</dbReference>
<accession>A0A9P8MXD1</accession>
<dbReference type="SMART" id="SM01069">
    <property type="entry name" value="CDC37_C"/>
    <property type="match status" value="1"/>
</dbReference>
<dbReference type="InterPro" id="IPR013855">
    <property type="entry name" value="Cdc37_N_dom"/>
</dbReference>
<evidence type="ECO:0000313" key="10">
    <source>
        <dbReference type="EMBL" id="KAH0962970.1"/>
    </source>
</evidence>
<dbReference type="Gene3D" id="1.20.58.610">
    <property type="entry name" value="Cdc37, Hsp90 binding domain"/>
    <property type="match status" value="1"/>
</dbReference>
<reference evidence="10" key="1">
    <citation type="submission" date="2021-09" db="EMBL/GenBank/DDBJ databases">
        <title>A high-quality genome of the endoparasitic fungus Hirsutella rhossiliensis with a comparison of Hirsutella genomes reveals transposable elements contributing to genome size variation.</title>
        <authorList>
            <person name="Lin R."/>
            <person name="Jiao Y."/>
            <person name="Sun X."/>
            <person name="Ling J."/>
            <person name="Xie B."/>
            <person name="Cheng X."/>
        </authorList>
    </citation>
    <scope>NUCLEOTIDE SEQUENCE</scope>
    <source>
        <strain evidence="10">HR02</strain>
    </source>
</reference>
<evidence type="ECO:0000259" key="8">
    <source>
        <dbReference type="SMART" id="SM01070"/>
    </source>
</evidence>
<dbReference type="Pfam" id="PF03234">
    <property type="entry name" value="CDC37_N"/>
    <property type="match status" value="1"/>
</dbReference>
<evidence type="ECO:0000256" key="1">
    <source>
        <dbReference type="ARBA" id="ARBA00004496"/>
    </source>
</evidence>
<keyword evidence="3" id="KW-0963">Cytoplasm</keyword>
<dbReference type="GO" id="GO:0006457">
    <property type="term" value="P:protein folding"/>
    <property type="evidence" value="ECO:0007669"/>
    <property type="project" value="TreeGrafter"/>
</dbReference>
<proteinExistence type="inferred from homology"/>
<dbReference type="PANTHER" id="PTHR12800">
    <property type="entry name" value="CDC37-RELATED"/>
    <property type="match status" value="1"/>
</dbReference>
<dbReference type="Proteomes" id="UP000824596">
    <property type="component" value="Unassembled WGS sequence"/>
</dbReference>
<protein>
    <recommendedName>
        <fullName evidence="5">Hsp90 chaperone protein kinase-targeting subunit</fullName>
    </recommendedName>
</protein>
<dbReference type="GO" id="GO:0031072">
    <property type="term" value="F:heat shock protein binding"/>
    <property type="evidence" value="ECO:0007669"/>
    <property type="project" value="TreeGrafter"/>
</dbReference>
<evidence type="ECO:0000256" key="3">
    <source>
        <dbReference type="ARBA" id="ARBA00022490"/>
    </source>
</evidence>
<dbReference type="GO" id="GO:0051087">
    <property type="term" value="F:protein-folding chaperone binding"/>
    <property type="evidence" value="ECO:0007669"/>
    <property type="project" value="TreeGrafter"/>
</dbReference>
<dbReference type="GO" id="GO:0019901">
    <property type="term" value="F:protein kinase binding"/>
    <property type="evidence" value="ECO:0007669"/>
    <property type="project" value="InterPro"/>
</dbReference>
<feature type="region of interest" description="Disordered" evidence="6">
    <location>
        <begin position="447"/>
        <end position="476"/>
    </location>
</feature>
<evidence type="ECO:0000256" key="5">
    <source>
        <dbReference type="ARBA" id="ARBA00031396"/>
    </source>
</evidence>
<dbReference type="GO" id="GO:0051082">
    <property type="term" value="F:unfolded protein binding"/>
    <property type="evidence" value="ECO:0007669"/>
    <property type="project" value="TreeGrafter"/>
</dbReference>
<gene>
    <name evidence="10" type="ORF">HRG_05480</name>
</gene>
<dbReference type="Pfam" id="PF08564">
    <property type="entry name" value="CDC37_C"/>
    <property type="match status" value="1"/>
</dbReference>
<organism evidence="10 11">
    <name type="scientific">Hirsutella rhossiliensis</name>
    <dbReference type="NCBI Taxonomy" id="111463"/>
    <lineage>
        <taxon>Eukaryota</taxon>
        <taxon>Fungi</taxon>
        <taxon>Dikarya</taxon>
        <taxon>Ascomycota</taxon>
        <taxon>Pezizomycotina</taxon>
        <taxon>Sordariomycetes</taxon>
        <taxon>Hypocreomycetidae</taxon>
        <taxon>Hypocreales</taxon>
        <taxon>Ophiocordycipitaceae</taxon>
        <taxon>Hirsutella</taxon>
    </lineage>
</organism>
<dbReference type="Pfam" id="PF08565">
    <property type="entry name" value="CDC37_M"/>
    <property type="match status" value="1"/>
</dbReference>
<dbReference type="GeneID" id="68354609"/>
<evidence type="ECO:0000256" key="2">
    <source>
        <dbReference type="ARBA" id="ARBA00006222"/>
    </source>
</evidence>
<dbReference type="InterPro" id="IPR038189">
    <property type="entry name" value="Cdc37_Hsp90-bd_sf"/>
</dbReference>
<dbReference type="SMART" id="SM01071">
    <property type="entry name" value="CDC37_N"/>
    <property type="match status" value="1"/>
</dbReference>
<dbReference type="GO" id="GO:0005737">
    <property type="term" value="C:cytoplasm"/>
    <property type="evidence" value="ECO:0007669"/>
    <property type="project" value="UniProtKB-SubCell"/>
</dbReference>
<feature type="region of interest" description="Disordered" evidence="6">
    <location>
        <begin position="214"/>
        <end position="234"/>
    </location>
</feature>
<name>A0A9P8MXD1_9HYPO</name>
<feature type="region of interest" description="Disordered" evidence="6">
    <location>
        <begin position="96"/>
        <end position="120"/>
    </location>
</feature>
<dbReference type="EMBL" id="JAIZPD010000005">
    <property type="protein sequence ID" value="KAH0962970.1"/>
    <property type="molecule type" value="Genomic_DNA"/>
</dbReference>
<keyword evidence="4" id="KW-0143">Chaperone</keyword>
<dbReference type="SUPFAM" id="SSF101391">
    <property type="entry name" value="Hsp90 co-chaperone CDC37"/>
    <property type="match status" value="1"/>
</dbReference>
<evidence type="ECO:0000259" key="7">
    <source>
        <dbReference type="SMART" id="SM01069"/>
    </source>
</evidence>
<comment type="caution">
    <text evidence="10">The sequence shown here is derived from an EMBL/GenBank/DDBJ whole genome shotgun (WGS) entry which is preliminary data.</text>
</comment>
<feature type="compositionally biased region" description="Low complexity" evidence="6">
    <location>
        <begin position="454"/>
        <end position="464"/>
    </location>
</feature>
<dbReference type="OrthoDB" id="440202at2759"/>
<evidence type="ECO:0000259" key="9">
    <source>
        <dbReference type="SMART" id="SM01071"/>
    </source>
</evidence>
<feature type="domain" description="Cdc37 Hsp90 binding" evidence="8">
    <location>
        <begin position="192"/>
        <end position="356"/>
    </location>
</feature>
<dbReference type="InterPro" id="IPR013873">
    <property type="entry name" value="Cdc37_C"/>
</dbReference>